<accession>A0A9J6EPL0</accession>
<dbReference type="SUPFAM" id="SSF49562">
    <property type="entry name" value="C2 domain (Calcium/lipid-binding domain, CaLB)"/>
    <property type="match status" value="1"/>
</dbReference>
<dbReference type="GO" id="GO:0005096">
    <property type="term" value="F:GTPase activator activity"/>
    <property type="evidence" value="ECO:0007669"/>
    <property type="project" value="UniProtKB-KW"/>
</dbReference>
<dbReference type="Pfam" id="PF00620">
    <property type="entry name" value="RhoGAP"/>
    <property type="match status" value="1"/>
</dbReference>
<dbReference type="VEuPathDB" id="VectorBase:LOC119181611"/>
<dbReference type="InterPro" id="IPR036034">
    <property type="entry name" value="PDZ_sf"/>
</dbReference>
<evidence type="ECO:0000313" key="7">
    <source>
        <dbReference type="Proteomes" id="UP000821866"/>
    </source>
</evidence>
<dbReference type="GO" id="GO:0007165">
    <property type="term" value="P:signal transduction"/>
    <property type="evidence" value="ECO:0007669"/>
    <property type="project" value="InterPro"/>
</dbReference>
<dbReference type="PANTHER" id="PTHR46150:SF3">
    <property type="entry name" value="RHO GTPASE-ACTIVATING PROTEIN 100F"/>
    <property type="match status" value="1"/>
</dbReference>
<keyword evidence="1" id="KW-0343">GTPase activation</keyword>
<dbReference type="Gene3D" id="1.10.555.10">
    <property type="entry name" value="Rho GTPase activation protein"/>
    <property type="match status" value="1"/>
</dbReference>
<evidence type="ECO:0000313" key="6">
    <source>
        <dbReference type="EMBL" id="KAH8036101.1"/>
    </source>
</evidence>
<dbReference type="SUPFAM" id="SSF48350">
    <property type="entry name" value="GTPase activation domain, GAP"/>
    <property type="match status" value="1"/>
</dbReference>
<organism evidence="6 7">
    <name type="scientific">Rhipicephalus microplus</name>
    <name type="common">Cattle tick</name>
    <name type="synonym">Boophilus microplus</name>
    <dbReference type="NCBI Taxonomy" id="6941"/>
    <lineage>
        <taxon>Eukaryota</taxon>
        <taxon>Metazoa</taxon>
        <taxon>Ecdysozoa</taxon>
        <taxon>Arthropoda</taxon>
        <taxon>Chelicerata</taxon>
        <taxon>Arachnida</taxon>
        <taxon>Acari</taxon>
        <taxon>Parasitiformes</taxon>
        <taxon>Ixodida</taxon>
        <taxon>Ixodoidea</taxon>
        <taxon>Ixodidae</taxon>
        <taxon>Rhipicephalinae</taxon>
        <taxon>Rhipicephalus</taxon>
        <taxon>Boophilus</taxon>
    </lineage>
</organism>
<dbReference type="InterPro" id="IPR000198">
    <property type="entry name" value="RhoGAP_dom"/>
</dbReference>
<evidence type="ECO:0000256" key="1">
    <source>
        <dbReference type="ARBA" id="ARBA00022468"/>
    </source>
</evidence>
<name>A0A9J6EPL0_RHIMP</name>
<dbReference type="SMART" id="SM00324">
    <property type="entry name" value="RhoGAP"/>
    <property type="match status" value="1"/>
</dbReference>
<protein>
    <recommendedName>
        <fullName evidence="8">Rho GTPase-activating protein 100F</fullName>
    </recommendedName>
</protein>
<dbReference type="Pfam" id="PF25336">
    <property type="entry name" value="C2_SYDE"/>
    <property type="match status" value="1"/>
</dbReference>
<dbReference type="Gene3D" id="2.30.42.10">
    <property type="match status" value="1"/>
</dbReference>
<feature type="compositionally biased region" description="Polar residues" evidence="2">
    <location>
        <begin position="1090"/>
        <end position="1100"/>
    </location>
</feature>
<feature type="domain" description="C2" evidence="3">
    <location>
        <begin position="669"/>
        <end position="783"/>
    </location>
</feature>
<dbReference type="InterPro" id="IPR052118">
    <property type="entry name" value="Rho-GAP_regulator"/>
</dbReference>
<feature type="region of interest" description="Disordered" evidence="2">
    <location>
        <begin position="1090"/>
        <end position="1119"/>
    </location>
</feature>
<dbReference type="PANTHER" id="PTHR46150">
    <property type="entry name" value="RHO GTPASE-ACTIVATING PROTEIN 100F"/>
    <property type="match status" value="1"/>
</dbReference>
<dbReference type="InterPro" id="IPR000008">
    <property type="entry name" value="C2_dom"/>
</dbReference>
<dbReference type="GO" id="GO:0016477">
    <property type="term" value="P:cell migration"/>
    <property type="evidence" value="ECO:0007669"/>
    <property type="project" value="TreeGrafter"/>
</dbReference>
<gene>
    <name evidence="6" type="ORF">HPB51_017757</name>
</gene>
<evidence type="ECO:0000256" key="2">
    <source>
        <dbReference type="SAM" id="MobiDB-lite"/>
    </source>
</evidence>
<evidence type="ECO:0000259" key="3">
    <source>
        <dbReference type="PROSITE" id="PS50004"/>
    </source>
</evidence>
<dbReference type="EMBL" id="JABSTU010000003">
    <property type="protein sequence ID" value="KAH8036101.1"/>
    <property type="molecule type" value="Genomic_DNA"/>
</dbReference>
<feature type="region of interest" description="Disordered" evidence="2">
    <location>
        <begin position="470"/>
        <end position="511"/>
    </location>
</feature>
<feature type="region of interest" description="Disordered" evidence="2">
    <location>
        <begin position="1148"/>
        <end position="1238"/>
    </location>
</feature>
<dbReference type="SMART" id="SM00228">
    <property type="entry name" value="PDZ"/>
    <property type="match status" value="1"/>
</dbReference>
<reference evidence="6" key="1">
    <citation type="journal article" date="2020" name="Cell">
        <title>Large-Scale Comparative Analyses of Tick Genomes Elucidate Their Genetic Diversity and Vector Capacities.</title>
        <authorList>
            <consortium name="Tick Genome and Microbiome Consortium (TIGMIC)"/>
            <person name="Jia N."/>
            <person name="Wang J."/>
            <person name="Shi W."/>
            <person name="Du L."/>
            <person name="Sun Y."/>
            <person name="Zhan W."/>
            <person name="Jiang J.F."/>
            <person name="Wang Q."/>
            <person name="Zhang B."/>
            <person name="Ji P."/>
            <person name="Bell-Sakyi L."/>
            <person name="Cui X.M."/>
            <person name="Yuan T.T."/>
            <person name="Jiang B.G."/>
            <person name="Yang W.F."/>
            <person name="Lam T.T."/>
            <person name="Chang Q.C."/>
            <person name="Ding S.J."/>
            <person name="Wang X.J."/>
            <person name="Zhu J.G."/>
            <person name="Ruan X.D."/>
            <person name="Zhao L."/>
            <person name="Wei J.T."/>
            <person name="Ye R.Z."/>
            <person name="Que T.C."/>
            <person name="Du C.H."/>
            <person name="Zhou Y.H."/>
            <person name="Cheng J.X."/>
            <person name="Dai P.F."/>
            <person name="Guo W.B."/>
            <person name="Han X.H."/>
            <person name="Huang E.J."/>
            <person name="Li L.F."/>
            <person name="Wei W."/>
            <person name="Gao Y.C."/>
            <person name="Liu J.Z."/>
            <person name="Shao H.Z."/>
            <person name="Wang X."/>
            <person name="Wang C.C."/>
            <person name="Yang T.C."/>
            <person name="Huo Q.B."/>
            <person name="Li W."/>
            <person name="Chen H.Y."/>
            <person name="Chen S.E."/>
            <person name="Zhou L.G."/>
            <person name="Ni X.B."/>
            <person name="Tian J.H."/>
            <person name="Sheng Y."/>
            <person name="Liu T."/>
            <person name="Pan Y.S."/>
            <person name="Xia L.Y."/>
            <person name="Li J."/>
            <person name="Zhao F."/>
            <person name="Cao W.C."/>
        </authorList>
    </citation>
    <scope>NUCLEOTIDE SEQUENCE</scope>
    <source>
        <strain evidence="6">Rmic-2018</strain>
    </source>
</reference>
<feature type="domain" description="Rho-GAP" evidence="5">
    <location>
        <begin position="818"/>
        <end position="1016"/>
    </location>
</feature>
<reference evidence="6" key="2">
    <citation type="submission" date="2021-09" db="EMBL/GenBank/DDBJ databases">
        <authorList>
            <person name="Jia N."/>
            <person name="Wang J."/>
            <person name="Shi W."/>
            <person name="Du L."/>
            <person name="Sun Y."/>
            <person name="Zhan W."/>
            <person name="Jiang J."/>
            <person name="Wang Q."/>
            <person name="Zhang B."/>
            <person name="Ji P."/>
            <person name="Sakyi L.B."/>
            <person name="Cui X."/>
            <person name="Yuan T."/>
            <person name="Jiang B."/>
            <person name="Yang W."/>
            <person name="Lam T.T.-Y."/>
            <person name="Chang Q."/>
            <person name="Ding S."/>
            <person name="Wang X."/>
            <person name="Zhu J."/>
            <person name="Ruan X."/>
            <person name="Zhao L."/>
            <person name="Wei J."/>
            <person name="Que T."/>
            <person name="Du C."/>
            <person name="Cheng J."/>
            <person name="Dai P."/>
            <person name="Han X."/>
            <person name="Huang E."/>
            <person name="Gao Y."/>
            <person name="Liu J."/>
            <person name="Shao H."/>
            <person name="Ye R."/>
            <person name="Li L."/>
            <person name="Wei W."/>
            <person name="Wang X."/>
            <person name="Wang C."/>
            <person name="Huo Q."/>
            <person name="Li W."/>
            <person name="Guo W."/>
            <person name="Chen H."/>
            <person name="Chen S."/>
            <person name="Zhou L."/>
            <person name="Zhou L."/>
            <person name="Ni X."/>
            <person name="Tian J."/>
            <person name="Zhou Y."/>
            <person name="Sheng Y."/>
            <person name="Liu T."/>
            <person name="Pan Y."/>
            <person name="Xia L."/>
            <person name="Li J."/>
            <person name="Zhao F."/>
            <person name="Cao W."/>
        </authorList>
    </citation>
    <scope>NUCLEOTIDE SEQUENCE</scope>
    <source>
        <strain evidence="6">Rmic-2018</strain>
        <tissue evidence="6">Larvae</tissue>
    </source>
</reference>
<feature type="compositionally biased region" description="Low complexity" evidence="2">
    <location>
        <begin position="1109"/>
        <end position="1119"/>
    </location>
</feature>
<dbReference type="Gene3D" id="2.60.40.150">
    <property type="entry name" value="C2 domain"/>
    <property type="match status" value="1"/>
</dbReference>
<dbReference type="GO" id="GO:0030030">
    <property type="term" value="P:cell projection organization"/>
    <property type="evidence" value="ECO:0007669"/>
    <property type="project" value="TreeGrafter"/>
</dbReference>
<feature type="region of interest" description="Disordered" evidence="2">
    <location>
        <begin position="1283"/>
        <end position="1334"/>
    </location>
</feature>
<dbReference type="GO" id="GO:0097060">
    <property type="term" value="C:synaptic membrane"/>
    <property type="evidence" value="ECO:0007669"/>
    <property type="project" value="TreeGrafter"/>
</dbReference>
<keyword evidence="7" id="KW-1185">Reference proteome</keyword>
<feature type="region of interest" description="Disordered" evidence="2">
    <location>
        <begin position="407"/>
        <end position="448"/>
    </location>
</feature>
<dbReference type="GO" id="GO:0046578">
    <property type="term" value="P:regulation of Ras protein signal transduction"/>
    <property type="evidence" value="ECO:0007669"/>
    <property type="project" value="TreeGrafter"/>
</dbReference>
<dbReference type="PROSITE" id="PS50238">
    <property type="entry name" value="RHOGAP"/>
    <property type="match status" value="1"/>
</dbReference>
<evidence type="ECO:0000259" key="5">
    <source>
        <dbReference type="PROSITE" id="PS50238"/>
    </source>
</evidence>
<feature type="region of interest" description="Disordered" evidence="2">
    <location>
        <begin position="549"/>
        <end position="578"/>
    </location>
</feature>
<comment type="caution">
    <text evidence="6">The sequence shown here is derived from an EMBL/GenBank/DDBJ whole genome shotgun (WGS) entry which is preliminary data.</text>
</comment>
<evidence type="ECO:0008006" key="8">
    <source>
        <dbReference type="Google" id="ProtNLM"/>
    </source>
</evidence>
<dbReference type="InterPro" id="IPR035892">
    <property type="entry name" value="C2_domain_sf"/>
</dbReference>
<feature type="compositionally biased region" description="Polar residues" evidence="2">
    <location>
        <begin position="1297"/>
        <end position="1307"/>
    </location>
</feature>
<dbReference type="InterPro" id="IPR008936">
    <property type="entry name" value="Rho_GTPase_activation_prot"/>
</dbReference>
<dbReference type="PROSITE" id="PS50106">
    <property type="entry name" value="PDZ"/>
    <property type="match status" value="1"/>
</dbReference>
<dbReference type="CDD" id="cd00030">
    <property type="entry name" value="C2"/>
    <property type="match status" value="1"/>
</dbReference>
<dbReference type="Pfam" id="PF00595">
    <property type="entry name" value="PDZ"/>
    <property type="match status" value="1"/>
</dbReference>
<feature type="compositionally biased region" description="Polar residues" evidence="2">
    <location>
        <begin position="1322"/>
        <end position="1334"/>
    </location>
</feature>
<dbReference type="SUPFAM" id="SSF50156">
    <property type="entry name" value="PDZ domain-like"/>
    <property type="match status" value="1"/>
</dbReference>
<dbReference type="Proteomes" id="UP000821866">
    <property type="component" value="Chromosome 11"/>
</dbReference>
<dbReference type="CDD" id="cd06718">
    <property type="entry name" value="PDZ_Par6-like"/>
    <property type="match status" value="1"/>
</dbReference>
<evidence type="ECO:0000259" key="4">
    <source>
        <dbReference type="PROSITE" id="PS50106"/>
    </source>
</evidence>
<feature type="compositionally biased region" description="Basic and acidic residues" evidence="2">
    <location>
        <begin position="1174"/>
        <end position="1221"/>
    </location>
</feature>
<sequence length="1334" mass="143737">MNHPPGRPPPRLGEKVKHIIAARMLCCGRKKENHEGDLVVCVEGGSETWGPRVGAVRPRLAPGAPAPEMVLQGDFRKVSGISSEVFRQIEAVEREYDATTAAHLEAVQKRGEMVVRVLDPRCLGRAGAQAARRYAQGGTAFVEIVKRPGQTLGLYIREGDGVRTQEGVFISRIALESAVYHSGLLRVGDEILAVNLVDVRNMSLDDVVIIMSIPRRLVLAVRSKGAGGPGGRSGALPPVPPMAAERQRPPVVIVKRGVQEAEDDLQSENGMGGGLMENPYYSSTVPVRRQPQPPHRYPKTLESLAEQVHAFRDSPHMERSSVARNRYWDEHDRGMSTRRLLRTESEQRLMQPEMMQGPHGGRYYSLRPSATGGGMVSLHHAAQHHHQQQQQMAPGGILRRRSLMESCSDTEVQSGRRPPSAMGAPFMVAPTHGQHPRTLTGRSNSLPRGVALGVLDPRRALRHGVRFERATYDSQEDSDGALSAPELPSGRPRRPKASASGGPLAGPLMSGGGTLPGVFSSSEYRAWMRRAPSTSALYERVGRLSSTASSTGLSARAMVHPQLSSSSSATSSLRRPLPRVAHSAESLLDSLRQEQQQLQLQQRRSSLLSGLPTWGSSSLDLGSSGSSLRPMGRSSSLLFPRPLRLPHAMSLDYVRAEDRALCLNPREFLKYRPEKESESVLAGAFSGLLWLHLLGARGLRGHGPRDLYCVIETDRAHKARTVVRSGDHSFDWDEVFELDLVDNTTVSFLLYSWDPQSRHKLCYKGTVHLLSALREAPAHSLALRLEPRGALYLKMRYRDPRHTFQRTPNYSGGGVFGAPLDALVAREKGTVPLIVQRCVQQVENRGLDIVGIYRLCGSAVRKRMLREAIERSCAASGPHWKVDLSAEHVPDINVVTSLLKDYLRELPEPLFTKGLFDMLVDGLSVCLPDDPDGNAKLMFSILDCLPKVNRCTALFLLDHLKLVSSRSDRNKMTSRALAECFGPVCVCHAETGFPVSDLRRPIEVFAYLLDIWPLNRAAFVAASGSDLRPSLGASIAAGSGLGGGSSLGGSTYLTSSVSSSPHKGGSLSGGAPSGLYSTAGIYTSGVHTAGGTSSYTSRTSELAGGGGFTSSTLGSSNTYSSSGGIGISVPITTVPGLSSLGASDKLTTTVTAPSSSSPPRDVTVITTTASSTLTRERPEPRERSEHRDRSEYRERSEHREHNDLRERAEHRERPEPRERSILGDVSGTLERERVSGHHLLNSTRDRVCDATGGANPSVGRAAAFGGTNGIGTSSGIGVNGAGGNAGVNGTNGGVGPSISSMVTQGSESRPGEAAAAPDTKPWPSQRSSLPESAC</sequence>
<feature type="compositionally biased region" description="Gly residues" evidence="2">
    <location>
        <begin position="1283"/>
        <end position="1295"/>
    </location>
</feature>
<feature type="region of interest" description="Disordered" evidence="2">
    <location>
        <begin position="224"/>
        <end position="243"/>
    </location>
</feature>
<feature type="compositionally biased region" description="Low complexity" evidence="2">
    <location>
        <begin position="1148"/>
        <end position="1173"/>
    </location>
</feature>
<proteinExistence type="predicted"/>
<feature type="domain" description="PDZ" evidence="4">
    <location>
        <begin position="141"/>
        <end position="211"/>
    </location>
</feature>
<dbReference type="PROSITE" id="PS50004">
    <property type="entry name" value="C2"/>
    <property type="match status" value="1"/>
</dbReference>
<dbReference type="InterPro" id="IPR001478">
    <property type="entry name" value="PDZ"/>
</dbReference>
<dbReference type="InterPro" id="IPR057459">
    <property type="entry name" value="SYDE1/2_C2"/>
</dbReference>